<sequence>MNLPQQSAHSGRVAAHEHEHVLAVKAHVLVPGDDLDVRQPLLVGADLVLALDDEDPARAEHTAGLEPRTQVEVSHGVVPLRAALPRVVGVAVCVGVAEGGMCAGSCPMILRPPEEALHVGRIQDEAVEAVVLVGQITAVDPVAVANEDVPLAHGELEVGGVELVDPGGDALPKHTLAEGHVGDFAARRDVQPHQPREQFRVVPNVRGIDEIGRRLAPLNALGPGHPRETTRNGRPERLLAGPLARRRACL</sequence>
<name>A0A2S9XJL0_9BACT</name>
<comment type="caution">
    <text evidence="1">The sequence shown here is derived from an EMBL/GenBank/DDBJ whole genome shotgun (WGS) entry which is preliminary data.</text>
</comment>
<evidence type="ECO:0000313" key="2">
    <source>
        <dbReference type="Proteomes" id="UP000237968"/>
    </source>
</evidence>
<dbReference type="Proteomes" id="UP000237968">
    <property type="component" value="Unassembled WGS sequence"/>
</dbReference>
<keyword evidence="2" id="KW-1185">Reference proteome</keyword>
<organism evidence="1 2">
    <name type="scientific">Enhygromyxa salina</name>
    <dbReference type="NCBI Taxonomy" id="215803"/>
    <lineage>
        <taxon>Bacteria</taxon>
        <taxon>Pseudomonadati</taxon>
        <taxon>Myxococcota</taxon>
        <taxon>Polyangia</taxon>
        <taxon>Nannocystales</taxon>
        <taxon>Nannocystaceae</taxon>
        <taxon>Enhygromyxa</taxon>
    </lineage>
</organism>
<evidence type="ECO:0000313" key="1">
    <source>
        <dbReference type="EMBL" id="PRP93054.1"/>
    </source>
</evidence>
<proteinExistence type="predicted"/>
<gene>
    <name evidence="1" type="ORF">ENSA5_45460</name>
</gene>
<dbReference type="EMBL" id="PVNK01000198">
    <property type="protein sequence ID" value="PRP93054.1"/>
    <property type="molecule type" value="Genomic_DNA"/>
</dbReference>
<protein>
    <submittedName>
        <fullName evidence="1">Uncharacterized protein</fullName>
    </submittedName>
</protein>
<reference evidence="1 2" key="1">
    <citation type="submission" date="2018-03" db="EMBL/GenBank/DDBJ databases">
        <title>Draft Genome Sequences of the Obligatory Marine Myxobacteria Enhygromyxa salina SWB005.</title>
        <authorList>
            <person name="Poehlein A."/>
            <person name="Moghaddam J.A."/>
            <person name="Harms H."/>
            <person name="Alanjari M."/>
            <person name="Koenig G.M."/>
            <person name="Daniel R."/>
            <person name="Schaeberle T.F."/>
        </authorList>
    </citation>
    <scope>NUCLEOTIDE SEQUENCE [LARGE SCALE GENOMIC DNA]</scope>
    <source>
        <strain evidence="1 2">SWB005</strain>
    </source>
</reference>
<accession>A0A2S9XJL0</accession>
<dbReference type="AlphaFoldDB" id="A0A2S9XJL0"/>